<dbReference type="OrthoDB" id="199574at2759"/>
<dbReference type="PANTHER" id="PTHR12436:SF4">
    <property type="entry name" value="LEUKOCYTE RECEPTOR CLUSTER MEMBER 8"/>
    <property type="match status" value="1"/>
</dbReference>
<feature type="compositionally biased region" description="Polar residues" evidence="1">
    <location>
        <begin position="183"/>
        <end position="203"/>
    </location>
</feature>
<evidence type="ECO:0000259" key="2">
    <source>
        <dbReference type="PROSITE" id="PS50250"/>
    </source>
</evidence>
<protein>
    <submittedName>
        <fullName evidence="3">LAME_0A01442g1_1</fullName>
    </submittedName>
</protein>
<keyword evidence="4" id="KW-1185">Reference proteome</keyword>
<dbReference type="Proteomes" id="UP000191144">
    <property type="component" value="Chromosome A"/>
</dbReference>
<feature type="compositionally biased region" description="Basic and acidic residues" evidence="1">
    <location>
        <begin position="49"/>
        <end position="59"/>
    </location>
</feature>
<evidence type="ECO:0000256" key="1">
    <source>
        <dbReference type="SAM" id="MobiDB-lite"/>
    </source>
</evidence>
<evidence type="ECO:0000313" key="3">
    <source>
        <dbReference type="EMBL" id="SCU77539.1"/>
    </source>
</evidence>
<feature type="region of interest" description="Disordered" evidence="1">
    <location>
        <begin position="1"/>
        <end position="59"/>
    </location>
</feature>
<feature type="compositionally biased region" description="Polar residues" evidence="1">
    <location>
        <begin position="23"/>
        <end position="39"/>
    </location>
</feature>
<dbReference type="InterPro" id="IPR005062">
    <property type="entry name" value="SAC3/GANP/THP3_conserved"/>
</dbReference>
<reference evidence="4" key="1">
    <citation type="submission" date="2016-03" db="EMBL/GenBank/DDBJ databases">
        <authorList>
            <person name="Devillers Hugo."/>
        </authorList>
    </citation>
    <scope>NUCLEOTIDE SEQUENCE [LARGE SCALE GENOMIC DNA]</scope>
</reference>
<proteinExistence type="predicted"/>
<feature type="domain" description="PCI" evidence="2">
    <location>
        <begin position="342"/>
        <end position="519"/>
    </location>
</feature>
<organism evidence="3 4">
    <name type="scientific">Lachancea meyersii CBS 8951</name>
    <dbReference type="NCBI Taxonomy" id="1266667"/>
    <lineage>
        <taxon>Eukaryota</taxon>
        <taxon>Fungi</taxon>
        <taxon>Dikarya</taxon>
        <taxon>Ascomycota</taxon>
        <taxon>Saccharomycotina</taxon>
        <taxon>Saccharomycetes</taxon>
        <taxon>Saccharomycetales</taxon>
        <taxon>Saccharomycetaceae</taxon>
        <taxon>Lachancea</taxon>
    </lineage>
</organism>
<dbReference type="AlphaFoldDB" id="A0A1G4ILX4"/>
<feature type="compositionally biased region" description="Pro residues" evidence="1">
    <location>
        <begin position="159"/>
        <end position="169"/>
    </location>
</feature>
<dbReference type="Pfam" id="PF03399">
    <property type="entry name" value="SAC3_GANP"/>
    <property type="match status" value="1"/>
</dbReference>
<sequence length="532" mass="61227">MGGSGSLSDVFDMPNGKKRKVAQKQQKLYNQVQPISLGQSRNVENNESSSRRKEMTDREKNELLQRIIEDGNQQYPSGLREFILGCFQLAEHNKFDQRSNLVLVQQLKDLIGKAYVEKKEYRNDWWSQTLPCLTKNASTLQLMCDKTDGAQRSQESVRPHPPPPPPPPSSSLRKRPLPPNANPKISSKPPSDFNSTSTPTNKKLSTEAERRKKRMERFSAVPTNAKNERAPSDENFANLNAISTNFFKFDKNKPVVGRCQTLEKKYLRLTSEPNPDLVRPLNILKKAYDLVVRKYMQKEASYPYLCDQFKSLRQDLRVQIIENRFALQVYQTHARIALENNDIGEFNQCQSRLGQLFELPNLAKSNLEEFLSYRILYYLMTNNHNSINDLKLKFSTSENLAVYRHPVVKHALNMATSLLVGDYHTFFKLYAQTSGPSRCLINTFINRERLRALDAISKSYNQIPLEFLFAELHLENYETGKAFLHELGLDKHIVMKNGEQDGNNALLNTKTSRFSIIQQYEKAKKVDIKGQI</sequence>
<dbReference type="Gene3D" id="1.25.40.990">
    <property type="match status" value="1"/>
</dbReference>
<feature type="region of interest" description="Disordered" evidence="1">
    <location>
        <begin position="148"/>
        <end position="231"/>
    </location>
</feature>
<name>A0A1G4ILX4_9SACH</name>
<dbReference type="InterPro" id="IPR045107">
    <property type="entry name" value="SAC3/GANP/THP3"/>
</dbReference>
<dbReference type="PROSITE" id="PS50250">
    <property type="entry name" value="PCI"/>
    <property type="match status" value="1"/>
</dbReference>
<dbReference type="EMBL" id="LT598483">
    <property type="protein sequence ID" value="SCU77539.1"/>
    <property type="molecule type" value="Genomic_DNA"/>
</dbReference>
<accession>A0A1G4ILX4</accession>
<dbReference type="InterPro" id="IPR000717">
    <property type="entry name" value="PCI_dom"/>
</dbReference>
<dbReference type="PANTHER" id="PTHR12436">
    <property type="entry name" value="80 KDA MCM3-ASSOCIATED PROTEIN"/>
    <property type="match status" value="1"/>
</dbReference>
<gene>
    <name evidence="3" type="ORF">LAME_0A01442G</name>
</gene>
<evidence type="ECO:0000313" key="4">
    <source>
        <dbReference type="Proteomes" id="UP000191144"/>
    </source>
</evidence>
<dbReference type="GO" id="GO:0005634">
    <property type="term" value="C:nucleus"/>
    <property type="evidence" value="ECO:0007669"/>
    <property type="project" value="TreeGrafter"/>
</dbReference>